<dbReference type="Gene3D" id="3.30.70.1070">
    <property type="entry name" value="Sporulation related repeat"/>
    <property type="match status" value="1"/>
</dbReference>
<keyword evidence="1" id="KW-0812">Transmembrane</keyword>
<dbReference type="InterPro" id="IPR007730">
    <property type="entry name" value="SPOR-like_dom"/>
</dbReference>
<organism evidence="3 4">
    <name type="scientific">Sphingobium algorifonticola</name>
    <dbReference type="NCBI Taxonomy" id="2008318"/>
    <lineage>
        <taxon>Bacteria</taxon>
        <taxon>Pseudomonadati</taxon>
        <taxon>Pseudomonadota</taxon>
        <taxon>Alphaproteobacteria</taxon>
        <taxon>Sphingomonadales</taxon>
        <taxon>Sphingomonadaceae</taxon>
        <taxon>Sphingobium</taxon>
    </lineage>
</organism>
<evidence type="ECO:0000313" key="4">
    <source>
        <dbReference type="Proteomes" id="UP000282977"/>
    </source>
</evidence>
<name>A0A437JAM3_9SPHN</name>
<dbReference type="PROSITE" id="PS51724">
    <property type="entry name" value="SPOR"/>
    <property type="match status" value="1"/>
</dbReference>
<dbReference type="AlphaFoldDB" id="A0A437JAM3"/>
<dbReference type="RefSeq" id="WP_127690596.1">
    <property type="nucleotide sequence ID" value="NZ_RZUL01000002.1"/>
</dbReference>
<comment type="caution">
    <text evidence="3">The sequence shown here is derived from an EMBL/GenBank/DDBJ whole genome shotgun (WGS) entry which is preliminary data.</text>
</comment>
<keyword evidence="4" id="KW-1185">Reference proteome</keyword>
<keyword evidence="1" id="KW-1133">Transmembrane helix</keyword>
<gene>
    <name evidence="3" type="ORF">ENE74_07250</name>
</gene>
<reference evidence="3 4" key="1">
    <citation type="submission" date="2019-01" db="EMBL/GenBank/DDBJ databases">
        <authorList>
            <person name="Chen W.-M."/>
        </authorList>
    </citation>
    <scope>NUCLEOTIDE SEQUENCE [LARGE SCALE GENOMIC DNA]</scope>
    <source>
        <strain evidence="3 4">TLA-22</strain>
    </source>
</reference>
<dbReference type="EMBL" id="RZUL01000002">
    <property type="protein sequence ID" value="RVT42423.1"/>
    <property type="molecule type" value="Genomic_DNA"/>
</dbReference>
<feature type="transmembrane region" description="Helical" evidence="1">
    <location>
        <begin position="37"/>
        <end position="58"/>
    </location>
</feature>
<evidence type="ECO:0000259" key="2">
    <source>
        <dbReference type="PROSITE" id="PS51724"/>
    </source>
</evidence>
<evidence type="ECO:0000256" key="1">
    <source>
        <dbReference type="SAM" id="Phobius"/>
    </source>
</evidence>
<dbReference type="InterPro" id="IPR036680">
    <property type="entry name" value="SPOR-like_sf"/>
</dbReference>
<evidence type="ECO:0000313" key="3">
    <source>
        <dbReference type="EMBL" id="RVT42423.1"/>
    </source>
</evidence>
<dbReference type="Pfam" id="PF05036">
    <property type="entry name" value="SPOR"/>
    <property type="match status" value="1"/>
</dbReference>
<keyword evidence="1" id="KW-0472">Membrane</keyword>
<proteinExistence type="predicted"/>
<protein>
    <submittedName>
        <fullName evidence="3">SPOR domain-containing protein</fullName>
    </submittedName>
</protein>
<dbReference type="OrthoDB" id="7390714at2"/>
<sequence length="247" mass="25182">MGDYARGGLDLDDEDRLPWLEPADQDNGDPSLLSLKLIGLAVAALVLLGVVVGGVFLLKKDDAAGTSGADAQLIKAPPGEYKVPANEADAKKFAGEGDAAFAASEGVERAGRIDPGRVSEVPVTGGSARSAADTPKLAAVKPAGKLTAPVKDGTRAATEGNFSGGGRTGNAPMIQLGAYGSQSSAREAWARLSKRFDYLAPLGTSVESVKVGETTLYRLRASAGSARQAGTLCGKLRVAGESCLVVN</sequence>
<accession>A0A437JAM3</accession>
<dbReference type="Proteomes" id="UP000282977">
    <property type="component" value="Unassembled WGS sequence"/>
</dbReference>
<dbReference type="GO" id="GO:0042834">
    <property type="term" value="F:peptidoglycan binding"/>
    <property type="evidence" value="ECO:0007669"/>
    <property type="project" value="InterPro"/>
</dbReference>
<feature type="domain" description="SPOR" evidence="2">
    <location>
        <begin position="166"/>
        <end position="247"/>
    </location>
</feature>